<name>A0ABT6DJB9_9BACT</name>
<sequence>MASKAFLTSLKKGQILHAQVEDISSVTGILLNFQGDLLRISNLTGQMISKGQSIRLQVMSLEPLQFQVFNSHSTRFQRVV</sequence>
<reference evidence="1" key="1">
    <citation type="submission" date="2022-08" db="EMBL/GenBank/DDBJ databases">
        <title>Novel Bdellovibrio Species Isolated from Svalbard: Designation Bdellovibrio svalbardensis.</title>
        <authorList>
            <person name="Mitchell R.J."/>
            <person name="Choi S.Y."/>
        </authorList>
    </citation>
    <scope>NUCLEOTIDE SEQUENCE</scope>
    <source>
        <strain evidence="1">PAP01</strain>
    </source>
</reference>
<comment type="caution">
    <text evidence="1">The sequence shown here is derived from an EMBL/GenBank/DDBJ whole genome shotgun (WGS) entry which is preliminary data.</text>
</comment>
<proteinExistence type="predicted"/>
<keyword evidence="2" id="KW-1185">Reference proteome</keyword>
<evidence type="ECO:0000313" key="2">
    <source>
        <dbReference type="Proteomes" id="UP001152321"/>
    </source>
</evidence>
<protein>
    <submittedName>
        <fullName evidence="1">Uncharacterized protein</fullName>
    </submittedName>
</protein>
<gene>
    <name evidence="1" type="ORF">NWE73_11180</name>
</gene>
<evidence type="ECO:0000313" key="1">
    <source>
        <dbReference type="EMBL" id="MDG0816930.1"/>
    </source>
</evidence>
<dbReference type="RefSeq" id="WP_277578407.1">
    <property type="nucleotide sequence ID" value="NZ_JANRMI010000003.1"/>
</dbReference>
<accession>A0ABT6DJB9</accession>
<dbReference type="Proteomes" id="UP001152321">
    <property type="component" value="Unassembled WGS sequence"/>
</dbReference>
<organism evidence="1 2">
    <name type="scientific">Bdellovibrio svalbardensis</name>
    <dbReference type="NCBI Taxonomy" id="2972972"/>
    <lineage>
        <taxon>Bacteria</taxon>
        <taxon>Pseudomonadati</taxon>
        <taxon>Bdellovibrionota</taxon>
        <taxon>Bdellovibrionia</taxon>
        <taxon>Bdellovibrionales</taxon>
        <taxon>Pseudobdellovibrionaceae</taxon>
        <taxon>Bdellovibrio</taxon>
    </lineage>
</organism>
<dbReference type="EMBL" id="JANRMI010000003">
    <property type="protein sequence ID" value="MDG0816930.1"/>
    <property type="molecule type" value="Genomic_DNA"/>
</dbReference>